<reference evidence="1 2" key="1">
    <citation type="submission" date="2023-02" db="EMBL/GenBank/DDBJ databases">
        <title>Genome sequence of Lentisphaera profundi SAORIC-696.</title>
        <authorList>
            <person name="Kim e."/>
            <person name="Cho J.-C."/>
            <person name="Choi A."/>
            <person name="Kang I."/>
        </authorList>
    </citation>
    <scope>NUCLEOTIDE SEQUENCE [LARGE SCALE GENOMIC DNA]</scope>
    <source>
        <strain evidence="1 2">SAORIC-696</strain>
    </source>
</reference>
<name>A0ABY7VUH5_9BACT</name>
<evidence type="ECO:0008006" key="3">
    <source>
        <dbReference type="Google" id="ProtNLM"/>
    </source>
</evidence>
<gene>
    <name evidence="1" type="ORF">PQO03_18635</name>
</gene>
<dbReference type="RefSeq" id="WP_274152481.1">
    <property type="nucleotide sequence ID" value="NZ_CP117812.1"/>
</dbReference>
<sequence length="173" mass="20095">MKYILIILIIAFTTSCSSWSTQLKYRKQSYIPGSNRAVIGYDETKISDLRYEVYAGQAWPKDYHNLHKVALYRAAELTQEHGHNFFYIIDQDMSMQHYGMPIYQNTHTNGYINDNTLYLNSHTTTTGGGTISGGKYYLDFLIVPDYKTEGFDNIISAEKVIKSLKYFIDRRRN</sequence>
<keyword evidence="2" id="KW-1185">Reference proteome</keyword>
<dbReference type="Proteomes" id="UP001214250">
    <property type="component" value="Chromosome 2"/>
</dbReference>
<dbReference type="EMBL" id="CP117812">
    <property type="protein sequence ID" value="WDE97845.1"/>
    <property type="molecule type" value="Genomic_DNA"/>
</dbReference>
<dbReference type="PROSITE" id="PS51257">
    <property type="entry name" value="PROKAR_LIPOPROTEIN"/>
    <property type="match status" value="1"/>
</dbReference>
<accession>A0ABY7VUH5</accession>
<proteinExistence type="predicted"/>
<organism evidence="1 2">
    <name type="scientific">Lentisphaera profundi</name>
    <dbReference type="NCBI Taxonomy" id="1658616"/>
    <lineage>
        <taxon>Bacteria</taxon>
        <taxon>Pseudomonadati</taxon>
        <taxon>Lentisphaerota</taxon>
        <taxon>Lentisphaeria</taxon>
        <taxon>Lentisphaerales</taxon>
        <taxon>Lentisphaeraceae</taxon>
        <taxon>Lentisphaera</taxon>
    </lineage>
</organism>
<protein>
    <recommendedName>
        <fullName evidence="3">Lipoprotein</fullName>
    </recommendedName>
</protein>
<evidence type="ECO:0000313" key="2">
    <source>
        <dbReference type="Proteomes" id="UP001214250"/>
    </source>
</evidence>
<evidence type="ECO:0000313" key="1">
    <source>
        <dbReference type="EMBL" id="WDE97845.1"/>
    </source>
</evidence>
<dbReference type="NCBIfam" id="NF047637">
    <property type="entry name" value="lipo_CC0125"/>
    <property type="match status" value="1"/>
</dbReference>